<evidence type="ECO:0000313" key="2">
    <source>
        <dbReference type="EMBL" id="MBC5763092.1"/>
    </source>
</evidence>
<organism evidence="2 3">
    <name type="scientific">Ramlibacter albus</name>
    <dbReference type="NCBI Taxonomy" id="2079448"/>
    <lineage>
        <taxon>Bacteria</taxon>
        <taxon>Pseudomonadati</taxon>
        <taxon>Pseudomonadota</taxon>
        <taxon>Betaproteobacteria</taxon>
        <taxon>Burkholderiales</taxon>
        <taxon>Comamonadaceae</taxon>
        <taxon>Ramlibacter</taxon>
    </lineage>
</organism>
<dbReference type="AlphaFoldDB" id="A0A923M2S7"/>
<dbReference type="EMBL" id="JACORU010000001">
    <property type="protein sequence ID" value="MBC5763092.1"/>
    <property type="molecule type" value="Genomic_DNA"/>
</dbReference>
<evidence type="ECO:0000313" key="3">
    <source>
        <dbReference type="Proteomes" id="UP000596827"/>
    </source>
</evidence>
<keyword evidence="1" id="KW-0812">Transmembrane</keyword>
<keyword evidence="1" id="KW-0472">Membrane</keyword>
<feature type="transmembrane region" description="Helical" evidence="1">
    <location>
        <begin position="107"/>
        <end position="128"/>
    </location>
</feature>
<sequence length="148" mass="14904">MAKTCIRCGYERRATDTTPDYACPSCGVVYAKAEAAHAEQEAHRARIAAMAAIAAAKSAGPGTPAETSASQAGSEIPGNARAEALIRQMAAQRAETSRAPAAYRGMALVALVAFSVGFASAAGMYSAAGKLRKPAASAAAPQAADCAK</sequence>
<protein>
    <submittedName>
        <fullName evidence="2">Uncharacterized protein</fullName>
    </submittedName>
</protein>
<accession>A0A923M2S7</accession>
<dbReference type="RefSeq" id="WP_187079556.1">
    <property type="nucleotide sequence ID" value="NZ_JACORU010000001.1"/>
</dbReference>
<reference evidence="2" key="1">
    <citation type="submission" date="2020-08" db="EMBL/GenBank/DDBJ databases">
        <title>Ramlibacter sp. GTP1 16S ribosomal RNA gene genome sequencing and assembly.</title>
        <authorList>
            <person name="Kang M."/>
        </authorList>
    </citation>
    <scope>NUCLEOTIDE SEQUENCE</scope>
    <source>
        <strain evidence="2">GTP1</strain>
    </source>
</reference>
<dbReference type="Proteomes" id="UP000596827">
    <property type="component" value="Unassembled WGS sequence"/>
</dbReference>
<proteinExistence type="predicted"/>
<keyword evidence="1" id="KW-1133">Transmembrane helix</keyword>
<gene>
    <name evidence="2" type="ORF">H8R02_01410</name>
</gene>
<comment type="caution">
    <text evidence="2">The sequence shown here is derived from an EMBL/GenBank/DDBJ whole genome shotgun (WGS) entry which is preliminary data.</text>
</comment>
<evidence type="ECO:0000256" key="1">
    <source>
        <dbReference type="SAM" id="Phobius"/>
    </source>
</evidence>
<keyword evidence="3" id="KW-1185">Reference proteome</keyword>
<name>A0A923M2S7_9BURK</name>